<dbReference type="EMBL" id="CP092621">
    <property type="protein sequence ID" value="UMM16506.1"/>
    <property type="molecule type" value="Genomic_DNA"/>
</dbReference>
<reference evidence="2 3" key="1">
    <citation type="submission" date="2022-04" db="EMBL/GenBank/DDBJ databases">
        <title>Chromosome-level reference genomes for two strains of Caenorhabditis briggsae: an improved platform for comparative genomics.</title>
        <authorList>
            <person name="Stevens L."/>
            <person name="Andersen E."/>
        </authorList>
    </citation>
    <scope>NUCLEOTIDE SEQUENCE [LARGE SCALE GENOMIC DNA]</scope>
    <source>
        <strain evidence="2">VX34</strain>
        <tissue evidence="2">Whole-organism</tissue>
    </source>
</reference>
<feature type="transmembrane region" description="Helical" evidence="1">
    <location>
        <begin position="46"/>
        <end position="66"/>
    </location>
</feature>
<evidence type="ECO:0000313" key="3">
    <source>
        <dbReference type="Proteomes" id="UP000829354"/>
    </source>
</evidence>
<proteinExistence type="predicted"/>
<feature type="transmembrane region" description="Helical" evidence="1">
    <location>
        <begin position="78"/>
        <end position="99"/>
    </location>
</feature>
<gene>
    <name evidence="2" type="ORF">L5515_013492</name>
</gene>
<evidence type="ECO:0000256" key="1">
    <source>
        <dbReference type="SAM" id="Phobius"/>
    </source>
</evidence>
<accession>A0AAE9EAF0</accession>
<keyword evidence="1" id="KW-0472">Membrane</keyword>
<keyword evidence="1" id="KW-0812">Transmembrane</keyword>
<sequence>MQKYVPFHVKNLPILYLVITICHLIVKTIMLKHLGQHFYENDTNTHFLLTAVLTGFLCLLFSLVIVDMLFRTHSTWRYVIGMNLSVVACALFVIGYMLGNVLEIWFAKMAVLPCRQLGIGTNTTEVLPDGTGLDSYVKGNCEEAVNLAFFNISIDFLIHIFFVPLHIFASAFSWTFSDLYRKRIFESE</sequence>
<feature type="transmembrane region" description="Helical" evidence="1">
    <location>
        <begin position="12"/>
        <end position="34"/>
    </location>
</feature>
<organism evidence="2 3">
    <name type="scientific">Caenorhabditis briggsae</name>
    <dbReference type="NCBI Taxonomy" id="6238"/>
    <lineage>
        <taxon>Eukaryota</taxon>
        <taxon>Metazoa</taxon>
        <taxon>Ecdysozoa</taxon>
        <taxon>Nematoda</taxon>
        <taxon>Chromadorea</taxon>
        <taxon>Rhabditida</taxon>
        <taxon>Rhabditina</taxon>
        <taxon>Rhabditomorpha</taxon>
        <taxon>Rhabditoidea</taxon>
        <taxon>Rhabditidae</taxon>
        <taxon>Peloderinae</taxon>
        <taxon>Caenorhabditis</taxon>
    </lineage>
</organism>
<feature type="transmembrane region" description="Helical" evidence="1">
    <location>
        <begin position="156"/>
        <end position="176"/>
    </location>
</feature>
<keyword evidence="1" id="KW-1133">Transmembrane helix</keyword>
<dbReference type="AlphaFoldDB" id="A0AAE9EAF0"/>
<dbReference type="Proteomes" id="UP000829354">
    <property type="component" value="Chromosome II"/>
</dbReference>
<keyword evidence="3" id="KW-1185">Reference proteome</keyword>
<name>A0AAE9EAF0_CAEBR</name>
<protein>
    <submittedName>
        <fullName evidence="2">Uncharacterized protein</fullName>
    </submittedName>
</protein>
<evidence type="ECO:0000313" key="2">
    <source>
        <dbReference type="EMBL" id="UMM16506.1"/>
    </source>
</evidence>